<feature type="domain" description="Methyltransferase small" evidence="7">
    <location>
        <begin position="26"/>
        <end position="115"/>
    </location>
</feature>
<dbReference type="Gene3D" id="3.40.50.150">
    <property type="entry name" value="Vaccinia Virus protein VP39"/>
    <property type="match status" value="1"/>
</dbReference>
<dbReference type="PANTHER" id="PTHR45875">
    <property type="entry name" value="METHYLTRANSFERASE N6AMT1"/>
    <property type="match status" value="1"/>
</dbReference>
<dbReference type="CDD" id="cd02440">
    <property type="entry name" value="AdoMet_MTases"/>
    <property type="match status" value="1"/>
</dbReference>
<dbReference type="GO" id="GO:0035657">
    <property type="term" value="C:eRF1 methyltransferase complex"/>
    <property type="evidence" value="ECO:0007669"/>
    <property type="project" value="TreeGrafter"/>
</dbReference>
<dbReference type="RefSeq" id="XP_004262010.1">
    <property type="nucleotide sequence ID" value="XM_004261962.1"/>
</dbReference>
<organism evidence="8 9">
    <name type="scientific">Entamoeba invadens IP1</name>
    <dbReference type="NCBI Taxonomy" id="370355"/>
    <lineage>
        <taxon>Eukaryota</taxon>
        <taxon>Amoebozoa</taxon>
        <taxon>Evosea</taxon>
        <taxon>Archamoebae</taxon>
        <taxon>Mastigamoebida</taxon>
        <taxon>Entamoebidae</taxon>
        <taxon>Entamoeba</taxon>
    </lineage>
</organism>
<dbReference type="OrthoDB" id="406152at2759"/>
<dbReference type="InterPro" id="IPR029063">
    <property type="entry name" value="SAM-dependent_MTases_sf"/>
</dbReference>
<dbReference type="InterPro" id="IPR004557">
    <property type="entry name" value="PrmC-related"/>
</dbReference>
<dbReference type="Pfam" id="PF05175">
    <property type="entry name" value="MTS"/>
    <property type="match status" value="1"/>
</dbReference>
<evidence type="ECO:0000256" key="5">
    <source>
        <dbReference type="ARBA" id="ARBA00022691"/>
    </source>
</evidence>
<gene>
    <name evidence="8" type="ORF">EIN_430450</name>
</gene>
<keyword evidence="5" id="KW-0949">S-adenosyl-L-methionine</keyword>
<evidence type="ECO:0000256" key="6">
    <source>
        <dbReference type="ARBA" id="ARBA00023242"/>
    </source>
</evidence>
<dbReference type="PANTHER" id="PTHR45875:SF1">
    <property type="entry name" value="METHYLTRANSFERASE N6AMT1"/>
    <property type="match status" value="1"/>
</dbReference>
<dbReference type="InterPro" id="IPR007848">
    <property type="entry name" value="Small_mtfrase_dom"/>
</dbReference>
<evidence type="ECO:0000256" key="4">
    <source>
        <dbReference type="ARBA" id="ARBA00022679"/>
    </source>
</evidence>
<dbReference type="KEGG" id="eiv:EIN_430450"/>
<dbReference type="VEuPathDB" id="AmoebaDB:EIN_430450"/>
<evidence type="ECO:0000313" key="9">
    <source>
        <dbReference type="Proteomes" id="UP000014680"/>
    </source>
</evidence>
<dbReference type="NCBIfam" id="TIGR00537">
    <property type="entry name" value="hemK_rel_arch"/>
    <property type="match status" value="1"/>
</dbReference>
<proteinExistence type="inferred from homology"/>
<name>A0A0A1UGX1_ENTIV</name>
<keyword evidence="6" id="KW-0539">Nucleus</keyword>
<dbReference type="GO" id="GO:0032259">
    <property type="term" value="P:methylation"/>
    <property type="evidence" value="ECO:0007669"/>
    <property type="project" value="UniProtKB-KW"/>
</dbReference>
<dbReference type="SUPFAM" id="SSF53335">
    <property type="entry name" value="S-adenosyl-L-methionine-dependent methyltransferases"/>
    <property type="match status" value="1"/>
</dbReference>
<keyword evidence="3 8" id="KW-0489">Methyltransferase</keyword>
<dbReference type="EMBL" id="KB206168">
    <property type="protein sequence ID" value="ELP95239.1"/>
    <property type="molecule type" value="Genomic_DNA"/>
</dbReference>
<evidence type="ECO:0000256" key="2">
    <source>
        <dbReference type="ARBA" id="ARBA00006149"/>
    </source>
</evidence>
<reference evidence="8 9" key="1">
    <citation type="submission" date="2012-10" db="EMBL/GenBank/DDBJ databases">
        <authorList>
            <person name="Zafar N."/>
            <person name="Inman J."/>
            <person name="Hall N."/>
            <person name="Lorenzi H."/>
            <person name="Caler E."/>
        </authorList>
    </citation>
    <scope>NUCLEOTIDE SEQUENCE [LARGE SCALE GENOMIC DNA]</scope>
    <source>
        <strain evidence="8 9">IP1</strain>
    </source>
</reference>
<comment type="subcellular location">
    <subcellularLocation>
        <location evidence="1">Nucleus</location>
    </subcellularLocation>
</comment>
<dbReference type="OMA" id="EWDDWME"/>
<evidence type="ECO:0000256" key="1">
    <source>
        <dbReference type="ARBA" id="ARBA00004123"/>
    </source>
</evidence>
<dbReference type="GeneID" id="14894239"/>
<dbReference type="GO" id="GO:0008276">
    <property type="term" value="F:protein methyltransferase activity"/>
    <property type="evidence" value="ECO:0007669"/>
    <property type="project" value="TreeGrafter"/>
</dbReference>
<protein>
    <submittedName>
        <fullName evidence="8">N6-DNA-methyltransferase, putative</fullName>
    </submittedName>
</protein>
<evidence type="ECO:0000256" key="3">
    <source>
        <dbReference type="ARBA" id="ARBA00022603"/>
    </source>
</evidence>
<evidence type="ECO:0000259" key="7">
    <source>
        <dbReference type="Pfam" id="PF05175"/>
    </source>
</evidence>
<keyword evidence="9" id="KW-1185">Reference proteome</keyword>
<evidence type="ECO:0000313" key="8">
    <source>
        <dbReference type="EMBL" id="ELP95239.1"/>
    </source>
</evidence>
<dbReference type="InterPro" id="IPR052190">
    <property type="entry name" value="Euk-Arch_PrmC-MTase"/>
</dbReference>
<dbReference type="FunFam" id="3.40.50.150:FF:000077">
    <property type="entry name" value="HemK methyltransferase family member 2"/>
    <property type="match status" value="1"/>
</dbReference>
<accession>A0A0A1UGX1</accession>
<dbReference type="GO" id="GO:0005634">
    <property type="term" value="C:nucleus"/>
    <property type="evidence" value="ECO:0007669"/>
    <property type="project" value="UniProtKB-SubCell"/>
</dbReference>
<dbReference type="Proteomes" id="UP000014680">
    <property type="component" value="Unassembled WGS sequence"/>
</dbReference>
<dbReference type="GO" id="GO:0008757">
    <property type="term" value="F:S-adenosylmethionine-dependent methyltransferase activity"/>
    <property type="evidence" value="ECO:0007669"/>
    <property type="project" value="TreeGrafter"/>
</dbReference>
<keyword evidence="4 8" id="KW-0808">Transferase</keyword>
<sequence length="206" mass="23056">MSKYPVVGVPQSTWENVYKPEVDTYLLMDALTNEIEYIKERKPAVSLEIGCGSGIVSAHIQHLIPSLYSLSSDINPFALACAQQVHPSGNFLKMSLLDGIRDESVDLFIYNPPYVPTPEEELHSSYIALSWAGGKDGREKIDCVIERLWDILTPTGVAYIVLVQDNNPKEIFELAAKHYLTPKVIDSVGLQTEKLYIVRFTPRCAL</sequence>
<dbReference type="AlphaFoldDB" id="A0A0A1UGX1"/>
<comment type="similarity">
    <text evidence="2">Belongs to the eukaryotic/archaeal PrmC-related family.</text>
</comment>